<dbReference type="InterPro" id="IPR010730">
    <property type="entry name" value="HET"/>
</dbReference>
<feature type="domain" description="WW" evidence="1">
    <location>
        <begin position="612"/>
        <end position="653"/>
    </location>
</feature>
<dbReference type="Pfam" id="PF26639">
    <property type="entry name" value="Het-6_barrel"/>
    <property type="match status" value="1"/>
</dbReference>
<evidence type="ECO:0000313" key="3">
    <source>
        <dbReference type="Proteomes" id="UP000016922"/>
    </source>
</evidence>
<evidence type="ECO:0000313" key="2">
    <source>
        <dbReference type="EMBL" id="EPE24757.1"/>
    </source>
</evidence>
<dbReference type="RefSeq" id="XP_008088845.1">
    <property type="nucleotide sequence ID" value="XM_008090654.1"/>
</dbReference>
<dbReference type="InterPro" id="IPR001202">
    <property type="entry name" value="WW_dom"/>
</dbReference>
<dbReference type="InterPro" id="IPR052895">
    <property type="entry name" value="HetReg/Transcr_Mod"/>
</dbReference>
<dbReference type="GeneID" id="19467658"/>
<dbReference type="Proteomes" id="UP000016922">
    <property type="component" value="Unassembled WGS sequence"/>
</dbReference>
<dbReference type="PANTHER" id="PTHR24148">
    <property type="entry name" value="ANKYRIN REPEAT DOMAIN-CONTAINING PROTEIN 39 HOMOLOG-RELATED"/>
    <property type="match status" value="1"/>
</dbReference>
<protein>
    <recommendedName>
        <fullName evidence="1">WW domain-containing protein</fullName>
    </recommendedName>
</protein>
<dbReference type="OrthoDB" id="4850726at2759"/>
<dbReference type="EMBL" id="KE145373">
    <property type="protein sequence ID" value="EPE24757.1"/>
    <property type="molecule type" value="Genomic_DNA"/>
</dbReference>
<organism evidence="2 3">
    <name type="scientific">Glarea lozoyensis (strain ATCC 20868 / MF5171)</name>
    <dbReference type="NCBI Taxonomy" id="1116229"/>
    <lineage>
        <taxon>Eukaryota</taxon>
        <taxon>Fungi</taxon>
        <taxon>Dikarya</taxon>
        <taxon>Ascomycota</taxon>
        <taxon>Pezizomycotina</taxon>
        <taxon>Leotiomycetes</taxon>
        <taxon>Helotiales</taxon>
        <taxon>Helotiaceae</taxon>
        <taxon>Glarea</taxon>
    </lineage>
</organism>
<keyword evidence="3" id="KW-1185">Reference proteome</keyword>
<sequence length="671" mass="75601">MSIFNYTPLSVEDNSIRLLVLKPGTYDCEIEIELFHVSLGQNESPAYEALSYVWGTTENRQNIVVRERLPPDPSNPLSESVYGDLISEGQLPVTQNLEIALRHLRRSTSHRVLWIDAICIDQQNTDERNYQVRRMGEVYQTARQVLVWLGPSDKTSPLAVQTLHTIGTDYLYDNVTHTAYSVRGSMTESLENDAIALKAKNAEWLAVRDLFEREWFTRLWVYQEIRLSKQATLLVGSLQLDWQKFTSAVWWILGYPAYQNSGLQIFDSKLMDAICGIVAGYHPTQSVEDILEQTRHRRCCDPRDRVYAILGVIQVTTHQRFSIIPDYTKSVEEVYLEFARDFVLNGNGLTLLRFVSSSKATGKLPTWVPDLSDINACGQINAAGAAGSVIGANLKSTSVKDGNLNLTGLLVDKLLHCESPLSISAQVSEIHSSIQSWEPHKPLTAPYVGGGTLEDAFVKTIFCGRVLEDCIRGHFEAPTLEYAKTAYKSGTWRTINDEPNRVFTQRLLQSVLGRKFCRTANGLIGMFPADAQVGDQVWVTLGSGHPLLLRQVEDSISKYQLLGYCYVAGIMHGESVLGQLPRGWARLPMDKNANWAYVHEDGTRTSQDPRLGTLPDGWTIEFSGGREMNPEGEPNNFWFEHAEHDSQWYDPRLSKENLLKRGVILRDITIV</sequence>
<dbReference type="AlphaFoldDB" id="S3CE41"/>
<name>S3CE41_GLAL2</name>
<dbReference type="KEGG" id="glz:GLAREA_08610"/>
<dbReference type="Pfam" id="PF06985">
    <property type="entry name" value="HET"/>
    <property type="match status" value="1"/>
</dbReference>
<accession>S3CE41</accession>
<dbReference type="HOGENOM" id="CLU_004184_7_4_1"/>
<dbReference type="eggNOG" id="ENOG502SHD2">
    <property type="taxonomic scope" value="Eukaryota"/>
</dbReference>
<proteinExistence type="predicted"/>
<dbReference type="OMA" id="WRTINDE"/>
<gene>
    <name evidence="2" type="ORF">GLAREA_08610</name>
</gene>
<reference evidence="2 3" key="1">
    <citation type="journal article" date="2013" name="BMC Genomics">
        <title>Genomics-driven discovery of the pneumocandin biosynthetic gene cluster in the fungus Glarea lozoyensis.</title>
        <authorList>
            <person name="Chen L."/>
            <person name="Yue Q."/>
            <person name="Zhang X."/>
            <person name="Xiang M."/>
            <person name="Wang C."/>
            <person name="Li S."/>
            <person name="Che Y."/>
            <person name="Ortiz-Lopez F.J."/>
            <person name="Bills G.F."/>
            <person name="Liu X."/>
            <person name="An Z."/>
        </authorList>
    </citation>
    <scope>NUCLEOTIDE SEQUENCE [LARGE SCALE GENOMIC DNA]</scope>
    <source>
        <strain evidence="3">ATCC 20868 / MF5171</strain>
    </source>
</reference>
<dbReference type="PANTHER" id="PTHR24148:SF73">
    <property type="entry name" value="HET DOMAIN PROTEIN (AFU_ORTHOLOGUE AFUA_8G01020)"/>
    <property type="match status" value="1"/>
</dbReference>
<evidence type="ECO:0000259" key="1">
    <source>
        <dbReference type="PROSITE" id="PS50020"/>
    </source>
</evidence>
<dbReference type="PROSITE" id="PS50020">
    <property type="entry name" value="WW_DOMAIN_2"/>
    <property type="match status" value="1"/>
</dbReference>